<reference evidence="2" key="1">
    <citation type="journal article" date="2023" name="Science">
        <title>Genome structures resolve the early diversification of teleost fishes.</title>
        <authorList>
            <person name="Parey E."/>
            <person name="Louis A."/>
            <person name="Montfort J."/>
            <person name="Bouchez O."/>
            <person name="Roques C."/>
            <person name="Iampietro C."/>
            <person name="Lluch J."/>
            <person name="Castinel A."/>
            <person name="Donnadieu C."/>
            <person name="Desvignes T."/>
            <person name="Floi Bucao C."/>
            <person name="Jouanno E."/>
            <person name="Wen M."/>
            <person name="Mejri S."/>
            <person name="Dirks R."/>
            <person name="Jansen H."/>
            <person name="Henkel C."/>
            <person name="Chen W.J."/>
            <person name="Zahm M."/>
            <person name="Cabau C."/>
            <person name="Klopp C."/>
            <person name="Thompson A.W."/>
            <person name="Robinson-Rechavi M."/>
            <person name="Braasch I."/>
            <person name="Lecointre G."/>
            <person name="Bobe J."/>
            <person name="Postlethwait J.H."/>
            <person name="Berthelot C."/>
            <person name="Roest Crollius H."/>
            <person name="Guiguen Y."/>
        </authorList>
    </citation>
    <scope>NUCLEOTIDE SEQUENCE</scope>
    <source>
        <strain evidence="2">NC1722</strain>
    </source>
</reference>
<dbReference type="InterPro" id="IPR053072">
    <property type="entry name" value="BEN_domain_protein_7"/>
</dbReference>
<dbReference type="AlphaFoldDB" id="A0AAD7S4I2"/>
<name>A0AAD7S4I2_9TELE</name>
<evidence type="ECO:0000313" key="3">
    <source>
        <dbReference type="Proteomes" id="UP001221898"/>
    </source>
</evidence>
<protein>
    <submittedName>
        <fullName evidence="2">Uncharacterized protein</fullName>
    </submittedName>
</protein>
<organism evidence="2 3">
    <name type="scientific">Aldrovandia affinis</name>
    <dbReference type="NCBI Taxonomy" id="143900"/>
    <lineage>
        <taxon>Eukaryota</taxon>
        <taxon>Metazoa</taxon>
        <taxon>Chordata</taxon>
        <taxon>Craniata</taxon>
        <taxon>Vertebrata</taxon>
        <taxon>Euteleostomi</taxon>
        <taxon>Actinopterygii</taxon>
        <taxon>Neopterygii</taxon>
        <taxon>Teleostei</taxon>
        <taxon>Notacanthiformes</taxon>
        <taxon>Halosauridae</taxon>
        <taxon>Aldrovandia</taxon>
    </lineage>
</organism>
<dbReference type="Proteomes" id="UP001221898">
    <property type="component" value="Unassembled WGS sequence"/>
</dbReference>
<sequence>MIKDIPQEKQWTQNALSSANSSTLRKKPCKRRPTHKVAPPVAPSKRAPHTATTLSGRRERTSFCSLPFQPGLATLADVPLLHCGLIREPPSTEAEVQLAENYDVYIPMSQLDSILVNHTRSGSRRGDWMTGGRAWIRTLWER</sequence>
<evidence type="ECO:0000256" key="1">
    <source>
        <dbReference type="SAM" id="MobiDB-lite"/>
    </source>
</evidence>
<accession>A0AAD7S4I2</accession>
<gene>
    <name evidence="2" type="ORF">AAFF_G00028950</name>
</gene>
<feature type="region of interest" description="Disordered" evidence="1">
    <location>
        <begin position="1"/>
        <end position="58"/>
    </location>
</feature>
<feature type="compositionally biased region" description="Basic residues" evidence="1">
    <location>
        <begin position="24"/>
        <end position="35"/>
    </location>
</feature>
<comment type="caution">
    <text evidence="2">The sequence shown here is derived from an EMBL/GenBank/DDBJ whole genome shotgun (WGS) entry which is preliminary data.</text>
</comment>
<dbReference type="EMBL" id="JAINUG010000114">
    <property type="protein sequence ID" value="KAJ8395658.1"/>
    <property type="molecule type" value="Genomic_DNA"/>
</dbReference>
<dbReference type="PANTHER" id="PTHR35068">
    <property type="entry name" value="BEN DOMAIN-CONTAINING PROTEIN 7"/>
    <property type="match status" value="1"/>
</dbReference>
<proteinExistence type="predicted"/>
<feature type="compositionally biased region" description="Polar residues" evidence="1">
    <location>
        <begin position="9"/>
        <end position="23"/>
    </location>
</feature>
<dbReference type="PANTHER" id="PTHR35068:SF1">
    <property type="entry name" value="BEN DOMAIN-CONTAINING PROTEIN 7"/>
    <property type="match status" value="1"/>
</dbReference>
<keyword evidence="3" id="KW-1185">Reference proteome</keyword>
<evidence type="ECO:0000313" key="2">
    <source>
        <dbReference type="EMBL" id="KAJ8395658.1"/>
    </source>
</evidence>